<accession>A0ABD0Y7Z6</accession>
<dbReference type="Pfam" id="PF00328">
    <property type="entry name" value="His_Phos_2"/>
    <property type="match status" value="1"/>
</dbReference>
<keyword evidence="4" id="KW-1185">Reference proteome</keyword>
<organism evidence="3 4">
    <name type="scientific">Ranatra chinensis</name>
    <dbReference type="NCBI Taxonomy" id="642074"/>
    <lineage>
        <taxon>Eukaryota</taxon>
        <taxon>Metazoa</taxon>
        <taxon>Ecdysozoa</taxon>
        <taxon>Arthropoda</taxon>
        <taxon>Hexapoda</taxon>
        <taxon>Insecta</taxon>
        <taxon>Pterygota</taxon>
        <taxon>Neoptera</taxon>
        <taxon>Paraneoptera</taxon>
        <taxon>Hemiptera</taxon>
        <taxon>Heteroptera</taxon>
        <taxon>Panheteroptera</taxon>
        <taxon>Nepomorpha</taxon>
        <taxon>Nepidae</taxon>
        <taxon>Ranatrinae</taxon>
        <taxon>Ranatra</taxon>
    </lineage>
</organism>
<evidence type="ECO:0000256" key="2">
    <source>
        <dbReference type="ARBA" id="ARBA00005375"/>
    </source>
</evidence>
<dbReference type="Gene3D" id="3.40.50.1240">
    <property type="entry name" value="Phosphoglycerate mutase-like"/>
    <property type="match status" value="1"/>
</dbReference>
<proteinExistence type="inferred from homology"/>
<dbReference type="CDD" id="cd07061">
    <property type="entry name" value="HP_HAP_like"/>
    <property type="match status" value="1"/>
</dbReference>
<comment type="similarity">
    <text evidence="2">Belongs to the histidine acid phosphatase family.</text>
</comment>
<dbReference type="InterPro" id="IPR050645">
    <property type="entry name" value="Histidine_acid_phosphatase"/>
</dbReference>
<evidence type="ECO:0000313" key="4">
    <source>
        <dbReference type="Proteomes" id="UP001558652"/>
    </source>
</evidence>
<dbReference type="PROSITE" id="PS00778">
    <property type="entry name" value="HIS_ACID_PHOSPHAT_2"/>
    <property type="match status" value="1"/>
</dbReference>
<dbReference type="SUPFAM" id="SSF53254">
    <property type="entry name" value="Phosphoglycerate mutase-like"/>
    <property type="match status" value="1"/>
</dbReference>
<dbReference type="Proteomes" id="UP001558652">
    <property type="component" value="Unassembled WGS sequence"/>
</dbReference>
<dbReference type="PANTHER" id="PTHR11567">
    <property type="entry name" value="ACID PHOSPHATASE-RELATED"/>
    <property type="match status" value="1"/>
</dbReference>
<dbReference type="AlphaFoldDB" id="A0ABD0Y7Z6"/>
<dbReference type="PANTHER" id="PTHR11567:SF205">
    <property type="entry name" value="GH28721P-RELATED"/>
    <property type="match status" value="1"/>
</dbReference>
<evidence type="ECO:0000313" key="3">
    <source>
        <dbReference type="EMBL" id="KAL1123351.1"/>
    </source>
</evidence>
<dbReference type="GO" id="GO:0003993">
    <property type="term" value="F:acid phosphatase activity"/>
    <property type="evidence" value="ECO:0007669"/>
    <property type="project" value="UniProtKB-EC"/>
</dbReference>
<evidence type="ECO:0008006" key="5">
    <source>
        <dbReference type="Google" id="ProtNLM"/>
    </source>
</evidence>
<comment type="catalytic activity">
    <reaction evidence="1">
        <text>a phosphate monoester + H2O = an alcohol + phosphate</text>
        <dbReference type="Rhea" id="RHEA:15017"/>
        <dbReference type="ChEBI" id="CHEBI:15377"/>
        <dbReference type="ChEBI" id="CHEBI:30879"/>
        <dbReference type="ChEBI" id="CHEBI:43474"/>
        <dbReference type="ChEBI" id="CHEBI:67140"/>
        <dbReference type="EC" id="3.1.3.2"/>
    </reaction>
</comment>
<dbReference type="InterPro" id="IPR033379">
    <property type="entry name" value="Acid_Pase_AS"/>
</dbReference>
<dbReference type="InterPro" id="IPR029033">
    <property type="entry name" value="His_PPase_superfam"/>
</dbReference>
<evidence type="ECO:0000256" key="1">
    <source>
        <dbReference type="ARBA" id="ARBA00000032"/>
    </source>
</evidence>
<name>A0ABD0Y7Z6_9HEMI</name>
<sequence>TFRHGQRAPADTFPTDPHINQTFAPNGWGQLTNEGKMQQYEQGQFLKKRYGHFVGGQYRPELIEAWTTDVDRTKMSMQLMMAGLLPPSGEDVWNKDLNWQPVPSSHEKLSKDTLLLVRGCPRYAEAMDALLKDPEIKTKLDSYKELNEYLTEKTGMPINTPDDVQSIYSTLKAEEDYGLELPEWTKSVYPEKMKEATEFSFIMNAYTRELQKIKGGPLIKKILEDAKAKAEEKSQKRLYAYAGHDSTISNVLLALKMWDPQVPVYNIMIIFELHQIEDKYGLKVFLRNTTTHEPYPLTMPGCQHFCPLDEVVKLSEDIIPDKLTEACKAKDSSYTPPKDSGP</sequence>
<comment type="caution">
    <text evidence="3">The sequence shown here is derived from an EMBL/GenBank/DDBJ whole genome shotgun (WGS) entry which is preliminary data.</text>
</comment>
<dbReference type="EMBL" id="JBFDAA010000012">
    <property type="protein sequence ID" value="KAL1123351.1"/>
    <property type="molecule type" value="Genomic_DNA"/>
</dbReference>
<feature type="non-terminal residue" evidence="3">
    <location>
        <position position="1"/>
    </location>
</feature>
<gene>
    <name evidence="3" type="ORF">AAG570_002436</name>
</gene>
<dbReference type="InterPro" id="IPR000560">
    <property type="entry name" value="His_Pase_clade-2"/>
</dbReference>
<protein>
    <recommendedName>
        <fullName evidence="5">Prostatic acid phosphatase</fullName>
    </recommendedName>
</protein>
<reference evidence="3 4" key="1">
    <citation type="submission" date="2024-07" db="EMBL/GenBank/DDBJ databases">
        <title>Chromosome-level genome assembly of the water stick insect Ranatra chinensis (Heteroptera: Nepidae).</title>
        <authorList>
            <person name="Liu X."/>
        </authorList>
    </citation>
    <scope>NUCLEOTIDE SEQUENCE [LARGE SCALE GENOMIC DNA]</scope>
    <source>
        <strain evidence="3">Cailab_2021Rc</strain>
        <tissue evidence="3">Muscle</tissue>
    </source>
</reference>